<name>A0A173YSC5_9ACTN</name>
<organism evidence="1 2">
    <name type="scientific">Collinsella aerofaciens</name>
    <dbReference type="NCBI Taxonomy" id="74426"/>
    <lineage>
        <taxon>Bacteria</taxon>
        <taxon>Bacillati</taxon>
        <taxon>Actinomycetota</taxon>
        <taxon>Coriobacteriia</taxon>
        <taxon>Coriobacteriales</taxon>
        <taxon>Coriobacteriaceae</taxon>
        <taxon>Collinsella</taxon>
    </lineage>
</organism>
<dbReference type="EMBL" id="CYYP01000003">
    <property type="protein sequence ID" value="CUN66814.1"/>
    <property type="molecule type" value="Genomic_DNA"/>
</dbReference>
<protein>
    <submittedName>
        <fullName evidence="1">Uncharacterized protein</fullName>
    </submittedName>
</protein>
<accession>A0A173YSC5</accession>
<evidence type="ECO:0000313" key="2">
    <source>
        <dbReference type="Proteomes" id="UP000095468"/>
    </source>
</evidence>
<sequence length="47" mass="5261">MWPPSCAGLPEQAMLPYTPAQVRRDHCSLTIGAKPFISFLVWPVFSN</sequence>
<reference evidence="1 2" key="1">
    <citation type="submission" date="2015-09" db="EMBL/GenBank/DDBJ databases">
        <authorList>
            <consortium name="Pathogen Informatics"/>
        </authorList>
    </citation>
    <scope>NUCLEOTIDE SEQUENCE [LARGE SCALE GENOMIC DNA]</scope>
    <source>
        <strain evidence="1 2">2789STDY5608823</strain>
    </source>
</reference>
<dbReference type="AlphaFoldDB" id="A0A173YSC5"/>
<evidence type="ECO:0000313" key="1">
    <source>
        <dbReference type="EMBL" id="CUN66814.1"/>
    </source>
</evidence>
<gene>
    <name evidence="1" type="ORF">ERS852381_00520</name>
</gene>
<proteinExistence type="predicted"/>
<dbReference type="Proteomes" id="UP000095468">
    <property type="component" value="Unassembled WGS sequence"/>
</dbReference>